<dbReference type="EMBL" id="FOOT01000002">
    <property type="protein sequence ID" value="SFG27700.1"/>
    <property type="molecule type" value="Genomic_DNA"/>
</dbReference>
<dbReference type="STRING" id="1436961.SAMN05421739_1029"/>
<accession>A0A1I2QIA0</accession>
<dbReference type="AlphaFoldDB" id="A0A1I2QIA0"/>
<organism evidence="2 3">
    <name type="scientific">Pontibacter chinhatensis</name>
    <dbReference type="NCBI Taxonomy" id="1436961"/>
    <lineage>
        <taxon>Bacteria</taxon>
        <taxon>Pseudomonadati</taxon>
        <taxon>Bacteroidota</taxon>
        <taxon>Cytophagia</taxon>
        <taxon>Cytophagales</taxon>
        <taxon>Hymenobacteraceae</taxon>
        <taxon>Pontibacter</taxon>
    </lineage>
</organism>
<gene>
    <name evidence="2" type="ORF">SAMN05421739_1029</name>
</gene>
<evidence type="ECO:0000313" key="3">
    <source>
        <dbReference type="Proteomes" id="UP000198724"/>
    </source>
</evidence>
<keyword evidence="3" id="KW-1185">Reference proteome</keyword>
<name>A0A1I2QIA0_9BACT</name>
<proteinExistence type="predicted"/>
<protein>
    <submittedName>
        <fullName evidence="2">Mobilisation protein (MobC)</fullName>
    </submittedName>
</protein>
<dbReference type="OrthoDB" id="3268254at2"/>
<dbReference type="RefSeq" id="WP_139217768.1">
    <property type="nucleotide sequence ID" value="NZ_FOOT01000002.1"/>
</dbReference>
<dbReference type="Pfam" id="PF21983">
    <property type="entry name" value="NikA-like"/>
    <property type="match status" value="1"/>
</dbReference>
<feature type="region of interest" description="Disordered" evidence="1">
    <location>
        <begin position="1"/>
        <end position="21"/>
    </location>
</feature>
<dbReference type="InterPro" id="IPR053842">
    <property type="entry name" value="NikA-like"/>
</dbReference>
<dbReference type="Proteomes" id="UP000198724">
    <property type="component" value="Unassembled WGS sequence"/>
</dbReference>
<sequence>METVKAQHQHLEKNKGGRPTKRVKRTQVLVVRLTETERLLVAGKAREAGMNLSAWFRAAAKKAVVVARLRPEEAALLRMLSGLSNNLNQLTRLAHREGLLTVQGKCRLLLQDIHHILQQVSRDDRKGDSRQEL</sequence>
<reference evidence="3" key="1">
    <citation type="submission" date="2016-10" db="EMBL/GenBank/DDBJ databases">
        <authorList>
            <person name="Varghese N."/>
            <person name="Submissions S."/>
        </authorList>
    </citation>
    <scope>NUCLEOTIDE SEQUENCE [LARGE SCALE GENOMIC DNA]</scope>
    <source>
        <strain evidence="3">LP51</strain>
    </source>
</reference>
<evidence type="ECO:0000313" key="2">
    <source>
        <dbReference type="EMBL" id="SFG27700.1"/>
    </source>
</evidence>
<evidence type="ECO:0000256" key="1">
    <source>
        <dbReference type="SAM" id="MobiDB-lite"/>
    </source>
</evidence>